<comment type="caution">
    <text evidence="6">The sequence shown here is derived from an EMBL/GenBank/DDBJ whole genome shotgun (WGS) entry which is preliminary data.</text>
</comment>
<evidence type="ECO:0000256" key="3">
    <source>
        <dbReference type="ARBA" id="ARBA00022777"/>
    </source>
</evidence>
<evidence type="ECO:0000256" key="2">
    <source>
        <dbReference type="ARBA" id="ARBA00022741"/>
    </source>
</evidence>
<dbReference type="Proteomes" id="UP000705867">
    <property type="component" value="Unassembled WGS sequence"/>
</dbReference>
<dbReference type="SUPFAM" id="SSF52540">
    <property type="entry name" value="P-loop containing nucleoside triphosphate hydrolases"/>
    <property type="match status" value="1"/>
</dbReference>
<organism evidence="6 7">
    <name type="scientific">Candidatus Nitrobium versatile</name>
    <dbReference type="NCBI Taxonomy" id="2884831"/>
    <lineage>
        <taxon>Bacteria</taxon>
        <taxon>Pseudomonadati</taxon>
        <taxon>Nitrospirota</taxon>
        <taxon>Nitrospiria</taxon>
        <taxon>Nitrospirales</taxon>
        <taxon>Nitrospiraceae</taxon>
        <taxon>Candidatus Nitrobium</taxon>
    </lineage>
</organism>
<dbReference type="InterPro" id="IPR045116">
    <property type="entry name" value="Clp1/Grc3"/>
</dbReference>
<dbReference type="CDD" id="cd01983">
    <property type="entry name" value="SIMIBI"/>
    <property type="match status" value="1"/>
</dbReference>
<evidence type="ECO:0000256" key="1">
    <source>
        <dbReference type="ARBA" id="ARBA00022679"/>
    </source>
</evidence>
<dbReference type="EMBL" id="JAIOIV010000018">
    <property type="protein sequence ID" value="MBZ0155079.1"/>
    <property type="molecule type" value="Genomic_DNA"/>
</dbReference>
<sequence>MHPPPLQLPDELLHRGTRIIMVIGASDTGKTTLIEGLAGLLAKEARIGIVDLDMGQSHLGPPTTIAWGKIEGAFPGWENIAVERFYFTGTTTPMGSLLPTLVGAKLLTDEAASLCNKVIIDTTGLIADPPGRVLKQSKIDLLAPDIVIALENAGELEDILQAFRLTVSPRIHRRKALEAARTKTPASRGLYRYQQMRSYLRRAQVRTAHLDSTAVRFTREALPFYGEYLVNRIVSFRNAQNRDTALGVIERVQENKGALLIRTPLGADEPFACIVVGKAEMDREREVVRELSR</sequence>
<dbReference type="GO" id="GO:0005524">
    <property type="term" value="F:ATP binding"/>
    <property type="evidence" value="ECO:0007669"/>
    <property type="project" value="UniProtKB-KW"/>
</dbReference>
<dbReference type="Gene3D" id="3.40.50.300">
    <property type="entry name" value="P-loop containing nucleotide triphosphate hydrolases"/>
    <property type="match status" value="1"/>
</dbReference>
<evidence type="ECO:0000313" key="7">
    <source>
        <dbReference type="Proteomes" id="UP000705867"/>
    </source>
</evidence>
<proteinExistence type="predicted"/>
<feature type="domain" description="Clp1 P-loop" evidence="5">
    <location>
        <begin position="24"/>
        <end position="200"/>
    </location>
</feature>
<evidence type="ECO:0000313" key="6">
    <source>
        <dbReference type="EMBL" id="MBZ0155079.1"/>
    </source>
</evidence>
<keyword evidence="4" id="KW-0067">ATP-binding</keyword>
<dbReference type="GO" id="GO:0051731">
    <property type="term" value="F:polynucleotide 5'-hydroxyl-kinase activity"/>
    <property type="evidence" value="ECO:0007669"/>
    <property type="project" value="InterPro"/>
</dbReference>
<keyword evidence="1" id="KW-0808">Transferase</keyword>
<dbReference type="GO" id="GO:0006396">
    <property type="term" value="P:RNA processing"/>
    <property type="evidence" value="ECO:0007669"/>
    <property type="project" value="InterPro"/>
</dbReference>
<accession>A0A953JA59</accession>
<reference evidence="6" key="1">
    <citation type="journal article" date="2021" name="bioRxiv">
        <title>Unraveling nitrogen, sulfur and carbon metabolic pathways and microbial community transcriptional responses to substrate deprivation and toxicity stresses in a bioreactor mimicking anoxic brackish coastal sediment conditions.</title>
        <authorList>
            <person name="Martins P.D."/>
            <person name="Echeveste M.J."/>
            <person name="Arshad A."/>
            <person name="Kurth J."/>
            <person name="Ouboter H."/>
            <person name="Jetten M.S.M."/>
            <person name="Welte C.U."/>
        </authorList>
    </citation>
    <scope>NUCLEOTIDE SEQUENCE</scope>
    <source>
        <strain evidence="6">MAG_39</strain>
    </source>
</reference>
<evidence type="ECO:0000259" key="5">
    <source>
        <dbReference type="Pfam" id="PF16575"/>
    </source>
</evidence>
<keyword evidence="3" id="KW-0418">Kinase</keyword>
<reference evidence="6" key="2">
    <citation type="submission" date="2021-08" db="EMBL/GenBank/DDBJ databases">
        <authorList>
            <person name="Dalcin Martins P."/>
        </authorList>
    </citation>
    <scope>NUCLEOTIDE SEQUENCE</scope>
    <source>
        <strain evidence="6">MAG_39</strain>
    </source>
</reference>
<name>A0A953JA59_9BACT</name>
<dbReference type="Pfam" id="PF16575">
    <property type="entry name" value="CLP1_P"/>
    <property type="match status" value="1"/>
</dbReference>
<dbReference type="PANTHER" id="PTHR12755:SF3">
    <property type="entry name" value="POLYNUCLEOTIDE 5'-HYDROXYL-KINASE NOL9"/>
    <property type="match status" value="1"/>
</dbReference>
<dbReference type="InterPro" id="IPR032319">
    <property type="entry name" value="CLP1_P"/>
</dbReference>
<dbReference type="AlphaFoldDB" id="A0A953JA59"/>
<keyword evidence="2" id="KW-0547">Nucleotide-binding</keyword>
<dbReference type="PANTHER" id="PTHR12755">
    <property type="entry name" value="CLEAVAGE/POLYADENYLATION FACTOR IA SUBUNIT CLP1P"/>
    <property type="match status" value="1"/>
</dbReference>
<gene>
    <name evidence="6" type="ORF">K8I29_02555</name>
</gene>
<dbReference type="InterPro" id="IPR027417">
    <property type="entry name" value="P-loop_NTPase"/>
</dbReference>
<protein>
    <recommendedName>
        <fullName evidence="5">Clp1 P-loop domain-containing protein</fullName>
    </recommendedName>
</protein>
<evidence type="ECO:0000256" key="4">
    <source>
        <dbReference type="ARBA" id="ARBA00022840"/>
    </source>
</evidence>